<dbReference type="PANTHER" id="PTHR35077:SF2">
    <property type="entry name" value="SIMILAR TO AI661453 PROTEIN"/>
    <property type="match status" value="1"/>
</dbReference>
<feature type="compositionally biased region" description="Pro residues" evidence="1">
    <location>
        <begin position="165"/>
        <end position="176"/>
    </location>
</feature>
<feature type="compositionally biased region" description="Polar residues" evidence="1">
    <location>
        <begin position="925"/>
        <end position="935"/>
    </location>
</feature>
<accession>A0A803JRT0</accession>
<feature type="region of interest" description="Disordered" evidence="1">
    <location>
        <begin position="705"/>
        <end position="732"/>
    </location>
</feature>
<feature type="region of interest" description="Disordered" evidence="1">
    <location>
        <begin position="751"/>
        <end position="833"/>
    </location>
</feature>
<dbReference type="CTD" id="100489670"/>
<feature type="region of interest" description="Disordered" evidence="1">
    <location>
        <begin position="919"/>
        <end position="955"/>
    </location>
</feature>
<evidence type="ECO:0000313" key="3">
    <source>
        <dbReference type="Proteomes" id="UP000008143"/>
    </source>
</evidence>
<reference evidence="2" key="1">
    <citation type="journal article" date="2010" name="Science">
        <title>The genome of the Western clawed frog Xenopus tropicalis.</title>
        <authorList>
            <person name="Hellsten U."/>
            <person name="Harland R.M."/>
            <person name="Gilchrist M.J."/>
            <person name="Hendrix D."/>
            <person name="Jurka J."/>
            <person name="Kapitonov V."/>
            <person name="Ovcharenko I."/>
            <person name="Putnam N.H."/>
            <person name="Shu S."/>
            <person name="Taher L."/>
            <person name="Blitz I.L."/>
            <person name="Blumberg B."/>
            <person name="Dichmann D.S."/>
            <person name="Dubchak I."/>
            <person name="Amaya E."/>
            <person name="Detter J.C."/>
            <person name="Fletcher R."/>
            <person name="Gerhard D.S."/>
            <person name="Goodstein D."/>
            <person name="Graves T."/>
            <person name="Grigoriev I.V."/>
            <person name="Grimwood J."/>
            <person name="Kawashima T."/>
            <person name="Lindquist E."/>
            <person name="Lucas S.M."/>
            <person name="Mead P.E."/>
            <person name="Mitros T."/>
            <person name="Ogino H."/>
            <person name="Ohta Y."/>
            <person name="Poliakov A.V."/>
            <person name="Pollet N."/>
            <person name="Robert J."/>
            <person name="Salamov A."/>
            <person name="Sater A.K."/>
            <person name="Schmutz J."/>
            <person name="Terry A."/>
            <person name="Vize P.D."/>
            <person name="Warren W.C."/>
            <person name="Wells D."/>
            <person name="Wills A."/>
            <person name="Wilson R.K."/>
            <person name="Zimmerman L.B."/>
            <person name="Zorn A.M."/>
            <person name="Grainger R."/>
            <person name="Grammer T."/>
            <person name="Khokha M.K."/>
            <person name="Richardson P.M."/>
            <person name="Rokhsar D.S."/>
        </authorList>
    </citation>
    <scope>NUCLEOTIDE SEQUENCE [LARGE SCALE GENOMIC DNA]</scope>
    <source>
        <strain evidence="2">Nigerian</strain>
    </source>
</reference>
<dbReference type="KEGG" id="xtr:100489670"/>
<evidence type="ECO:0000256" key="1">
    <source>
        <dbReference type="SAM" id="MobiDB-lite"/>
    </source>
</evidence>
<evidence type="ECO:0000313" key="2">
    <source>
        <dbReference type="Ensembl" id="ENSXETP00000110702"/>
    </source>
</evidence>
<dbReference type="PANTHER" id="PTHR35077">
    <property type="entry name" value="SIMILAR TO AI661453 PROTEIN"/>
    <property type="match status" value="1"/>
</dbReference>
<feature type="compositionally biased region" description="Polar residues" evidence="1">
    <location>
        <begin position="371"/>
        <end position="402"/>
    </location>
</feature>
<name>A0A803JRT0_XENTR</name>
<feature type="compositionally biased region" description="Polar residues" evidence="1">
    <location>
        <begin position="268"/>
        <end position="285"/>
    </location>
</feature>
<dbReference type="GeneID" id="100489670"/>
<proteinExistence type="predicted"/>
<sequence length="1334" mass="145094">MKKGTLNKLFGKKNANNNSLYAENPPWILPQGYKKGSADYHDMQSSYAFLEDSGSATLKARPGPRIRPLLPVTTNSMDTQGMAVPTPNVPEGFAEHTPVENGLKLNGNYRMYSSIGDLRANMHYDNYPEEIPAPPSVPPPPPPNMAPPDPPHQGPPSPSESSPGSPSPPDFIPPTPNSSAPVVPNFVPPPPPPPNISPLGNQQLQSASKWKSETGLNNLPNDVPVGLPNRFSLNPSLFQPSHGQTHTNVDPNSSLPRLFKVPPPAPTRISSIQQQEYISPQADNTRYTKDPPPSPVPSSFNPTMQAKLFSTRRGQSSLNDTMNKRKSMIIMDTPSESMDHSHTNEIVSAIKADTGRYGSTDIRAKMDGTLSGKTESGDNSVNLNGANQENPELNTSKGYGFNNNAEKQTSKIMQIKNDFVSTMSGKNSVKEWPKVSKDTTAFNTALSKDSYVSEVSKSSKPTINIISLKPIIGDENPNISNTNLHSTNDEDVSQKSMEAIGEVKTEPVKVIKTPLSPPPVAPPPPPIAMAPSPLSVPPPPPPLPTALTTAPFPLPTASPLLLSKKASATNLPTPTPPPPPPPPPPLPSLSASQPTDSQLSPKAAASLPEVPSMASPMPPPKAPPAPPPLPPLVSPSVQKSPLTLSKDLHTKDDNLKEIPEKDKPTEIRHIQPSLKTTDNDQKNKVGKIKQELEALLSSPKKEDIKVGTLKKSQHGLENKKKTPNDKVAPVRGGENTLVNSLMMKVPLLPNHPVVEDSDADTSEWHPKNNSADIDFPEPDYLPASSKPINHYKQQPAPHTTTKETTVESAPSPTKSTNELNIGETPVPSYKPHHARRVSAGSWAIEPVSSVASKSEPVLSLKAETDQEPKEALSPLASLVNSESSQIRVFAGSWTKEPISSVAFKSEPVLSFKADTNHEPKEALSPLTSLTNSESISQRENEKGLNHPNTGEKVDEGSPMALLMAAKKRAQKGPRSVERSNLPKISVANGAVISSLNSQNNEINPNTFVVVPMKENTQQTLPEGSSPYLKNSSIASSLSSSADKSENLEWSNQGLPKPSVSIQVFDSQHPSGDNSRSWSSAYKLQDSLNPQIKIVHPMAENKSPKLENFNISSYPSPSPVLRSNEEIEYEIIPPPAEFMNSPTMSNMSVHNTQQKERPFLYGDNIMSDYGKPSYEQNYKSNQTVISQTMNSRDKYLDDHYISGFSRDSQKGSLIKKRLYMPEPESSRNYGKPSTLRSAALPASYSHRLPPPNPTMVLDPRRSSSTPRFIAQGRRMSTENLIRVVPSQNDMKYKAQTPEYPVSRPNRPQTSYPGMTFTVRPGTRQPISNTYQGGYM</sequence>
<reference evidence="2" key="2">
    <citation type="submission" date="2021-03" db="UniProtKB">
        <authorList>
            <consortium name="Ensembl"/>
        </authorList>
    </citation>
    <scope>IDENTIFICATION</scope>
</reference>
<feature type="compositionally biased region" description="Basic and acidic residues" evidence="1">
    <location>
        <begin position="714"/>
        <end position="724"/>
    </location>
</feature>
<evidence type="ECO:0000313" key="4">
    <source>
        <dbReference type="RefSeq" id="XP_031752636.1"/>
    </source>
</evidence>
<feature type="compositionally biased region" description="Basic and acidic residues" evidence="1">
    <location>
        <begin position="646"/>
        <end position="669"/>
    </location>
</feature>
<feature type="region of interest" description="Disordered" evidence="1">
    <location>
        <begin position="472"/>
        <end position="684"/>
    </location>
</feature>
<feature type="compositionally biased region" description="Polar residues" evidence="1">
    <location>
        <begin position="199"/>
        <end position="220"/>
    </location>
</feature>
<gene>
    <name evidence="2 4" type="primary">LOC100489670</name>
</gene>
<feature type="region of interest" description="Disordered" evidence="1">
    <location>
        <begin position="1296"/>
        <end position="1334"/>
    </location>
</feature>
<feature type="compositionally biased region" description="Pro residues" evidence="1">
    <location>
        <begin position="515"/>
        <end position="544"/>
    </location>
</feature>
<dbReference type="RefSeq" id="XP_031752636.1">
    <property type="nucleotide sequence ID" value="XM_031896776.1"/>
</dbReference>
<protein>
    <submittedName>
        <fullName evidence="4">Uncharacterized protein C6orf132 homolog</fullName>
    </submittedName>
</protein>
<feature type="compositionally biased region" description="Basic and acidic residues" evidence="1">
    <location>
        <begin position="936"/>
        <end position="955"/>
    </location>
</feature>
<feature type="region of interest" description="Disordered" evidence="1">
    <location>
        <begin position="367"/>
        <end position="402"/>
    </location>
</feature>
<feature type="compositionally biased region" description="Low complexity" evidence="1">
    <location>
        <begin position="545"/>
        <end position="563"/>
    </location>
</feature>
<feature type="compositionally biased region" description="Polar residues" evidence="1">
    <location>
        <begin position="1323"/>
        <end position="1334"/>
    </location>
</feature>
<feature type="compositionally biased region" description="Pro residues" evidence="1">
    <location>
        <begin position="131"/>
        <end position="158"/>
    </location>
</feature>
<keyword evidence="3" id="KW-1185">Reference proteome</keyword>
<organism evidence="2">
    <name type="scientific">Xenopus tropicalis</name>
    <name type="common">Western clawed frog</name>
    <name type="synonym">Silurana tropicalis</name>
    <dbReference type="NCBI Taxonomy" id="8364"/>
    <lineage>
        <taxon>Eukaryota</taxon>
        <taxon>Metazoa</taxon>
        <taxon>Chordata</taxon>
        <taxon>Craniata</taxon>
        <taxon>Vertebrata</taxon>
        <taxon>Euteleostomi</taxon>
        <taxon>Amphibia</taxon>
        <taxon>Batrachia</taxon>
        <taxon>Anura</taxon>
        <taxon>Pipoidea</taxon>
        <taxon>Pipidae</taxon>
        <taxon>Xenopodinae</taxon>
        <taxon>Xenopus</taxon>
        <taxon>Silurana</taxon>
    </lineage>
</organism>
<feature type="compositionally biased region" description="Polar residues" evidence="1">
    <location>
        <begin position="477"/>
        <end position="486"/>
    </location>
</feature>
<dbReference type="Bgee" id="ENSXETG00000039791">
    <property type="expression patterns" value="Expressed in ovary and 12 other cell types or tissues"/>
</dbReference>
<dbReference type="Ensembl" id="ENSXETT00000115781">
    <property type="protein sequence ID" value="ENSXETP00000110702"/>
    <property type="gene ID" value="ENSXETG00000039791"/>
</dbReference>
<feature type="compositionally biased region" description="Pro residues" evidence="1">
    <location>
        <begin position="616"/>
        <end position="633"/>
    </location>
</feature>
<dbReference type="Proteomes" id="UP000008143">
    <property type="component" value="Chromosome 2"/>
</dbReference>
<feature type="compositionally biased region" description="Polar residues" evidence="1">
    <location>
        <begin position="589"/>
        <end position="600"/>
    </location>
</feature>
<dbReference type="GeneTree" id="ENSGT00940000163431"/>
<feature type="compositionally biased region" description="Polar residues" evidence="1">
    <location>
        <begin position="806"/>
        <end position="819"/>
    </location>
</feature>
<feature type="compositionally biased region" description="Pro residues" evidence="1">
    <location>
        <begin position="186"/>
        <end position="196"/>
    </location>
</feature>
<dbReference type="OrthoDB" id="9945848at2759"/>
<feature type="region of interest" description="Disordered" evidence="1">
    <location>
        <begin position="59"/>
        <end position="78"/>
    </location>
</feature>
<feature type="compositionally biased region" description="Polar residues" evidence="1">
    <location>
        <begin position="231"/>
        <end position="255"/>
    </location>
</feature>
<reference evidence="4" key="3">
    <citation type="submission" date="2025-04" db="UniProtKB">
        <authorList>
            <consortium name="RefSeq"/>
        </authorList>
    </citation>
    <scope>IDENTIFICATION</scope>
    <source>
        <strain evidence="4">Nigerian</strain>
        <tissue evidence="4">Liver and blood</tissue>
    </source>
</reference>
<feature type="region of interest" description="Disordered" evidence="1">
    <location>
        <begin position="1213"/>
        <end position="1262"/>
    </location>
</feature>
<feature type="compositionally biased region" description="Pro residues" evidence="1">
    <location>
        <begin position="573"/>
        <end position="587"/>
    </location>
</feature>
<dbReference type="OMA" id="GREEVPC"/>
<feature type="region of interest" description="Disordered" evidence="1">
    <location>
        <begin position="126"/>
        <end position="300"/>
    </location>
</feature>